<reference evidence="2 3" key="2">
    <citation type="journal article" date="2013" name="PLoS ONE">
        <title>INDIGO - INtegrated Data Warehouse of MIcrobial GenOmes with Examples from the Red Sea Extremophiles.</title>
        <authorList>
            <person name="Alam I."/>
            <person name="Antunes A."/>
            <person name="Kamau A.A."/>
            <person name="Ba Alawi W."/>
            <person name="Kalkatawi M."/>
            <person name="Stingl U."/>
            <person name="Bajic V.B."/>
        </authorList>
    </citation>
    <scope>NUCLEOTIDE SEQUENCE [LARGE SCALE GENOMIC DNA]</scope>
    <source>
        <strain evidence="2 3">SSD-17B</strain>
    </source>
</reference>
<dbReference type="Proteomes" id="UP000005707">
    <property type="component" value="Unassembled WGS sequence"/>
</dbReference>
<keyword evidence="1" id="KW-1133">Transmembrane helix</keyword>
<feature type="transmembrane region" description="Helical" evidence="1">
    <location>
        <begin position="30"/>
        <end position="47"/>
    </location>
</feature>
<evidence type="ECO:0000313" key="3">
    <source>
        <dbReference type="Proteomes" id="UP000005707"/>
    </source>
</evidence>
<feature type="transmembrane region" description="Helical" evidence="1">
    <location>
        <begin position="54"/>
        <end position="71"/>
    </location>
</feature>
<organism evidence="2 3">
    <name type="scientific">Haloplasma contractile SSD-17B</name>
    <dbReference type="NCBI Taxonomy" id="1033810"/>
    <lineage>
        <taxon>Bacteria</taxon>
        <taxon>Bacillati</taxon>
        <taxon>Mycoplasmatota</taxon>
        <taxon>Mollicutes</taxon>
        <taxon>Haloplasmatales</taxon>
        <taxon>Haloplasmataceae</taxon>
        <taxon>Haloplasma</taxon>
    </lineage>
</organism>
<evidence type="ECO:0000313" key="2">
    <source>
        <dbReference type="EMBL" id="ERJ11890.1"/>
    </source>
</evidence>
<comment type="caution">
    <text evidence="2">The sequence shown here is derived from an EMBL/GenBank/DDBJ whole genome shotgun (WGS) entry which is preliminary data.</text>
</comment>
<keyword evidence="1" id="KW-0812">Transmembrane</keyword>
<accession>F7PWH0</accession>
<name>F7PWH0_9MOLU</name>
<gene>
    <name evidence="2" type="ORF">HLPCO_002130</name>
</gene>
<dbReference type="AlphaFoldDB" id="F7PWH0"/>
<sequence>MKEDRNYSNLFLITASIILILSSFREHDSLGLLAIGAIFVGMGLYCLKTKFYKICGVIVMFLSTIIYIIYIL</sequence>
<keyword evidence="3" id="KW-1185">Reference proteome</keyword>
<proteinExistence type="predicted"/>
<evidence type="ECO:0000256" key="1">
    <source>
        <dbReference type="SAM" id="Phobius"/>
    </source>
</evidence>
<dbReference type="EMBL" id="AFNU02000007">
    <property type="protein sequence ID" value="ERJ11890.1"/>
    <property type="molecule type" value="Genomic_DNA"/>
</dbReference>
<reference evidence="2 3" key="1">
    <citation type="journal article" date="2011" name="J. Bacteriol.">
        <title>Genome sequence of Haloplasma contractile, an unusual contractile bacterium from a deep-sea anoxic brine lake.</title>
        <authorList>
            <person name="Antunes A."/>
            <person name="Alam I."/>
            <person name="El Dorry H."/>
            <person name="Siam R."/>
            <person name="Robertson A."/>
            <person name="Bajic V.B."/>
            <person name="Stingl U."/>
        </authorList>
    </citation>
    <scope>NUCLEOTIDE SEQUENCE [LARGE SCALE GENOMIC DNA]</scope>
    <source>
        <strain evidence="2 3">SSD-17B</strain>
    </source>
</reference>
<protein>
    <submittedName>
        <fullName evidence="2">Uncharacterized protein</fullName>
    </submittedName>
</protein>
<feature type="transmembrane region" description="Helical" evidence="1">
    <location>
        <begin position="7"/>
        <end position="24"/>
    </location>
</feature>
<keyword evidence="1" id="KW-0472">Membrane</keyword>
<dbReference type="InParanoid" id="F7PWH0"/>